<comment type="caution">
    <text evidence="1">The sequence shown here is derived from an EMBL/GenBank/DDBJ whole genome shotgun (WGS) entry which is preliminary data.</text>
</comment>
<keyword evidence="2" id="KW-1185">Reference proteome</keyword>
<protein>
    <submittedName>
        <fullName evidence="1">Uncharacterized protein</fullName>
    </submittedName>
</protein>
<dbReference type="Proteomes" id="UP001396334">
    <property type="component" value="Unassembled WGS sequence"/>
</dbReference>
<gene>
    <name evidence="1" type="ORF">V6N11_036950</name>
</gene>
<sequence length="142" mass="15422">MVVPACCVPCSTLFAEVILYLLKVFFFKSPEHGVEAWVVIWQAQDSVDGGCVGWNSPASNSCVIFTSRVTGVELDYPVVIGSGWLSCKAEPTKIVQPVVYELFKAVIDLAIIKEESLLLPTVLGSDHSISGRKSCVGHFCLE</sequence>
<evidence type="ECO:0000313" key="1">
    <source>
        <dbReference type="EMBL" id="KAK9010441.1"/>
    </source>
</evidence>
<dbReference type="EMBL" id="JBBPBN010000024">
    <property type="protein sequence ID" value="KAK9010441.1"/>
    <property type="molecule type" value="Genomic_DNA"/>
</dbReference>
<organism evidence="1 2">
    <name type="scientific">Hibiscus sabdariffa</name>
    <name type="common">roselle</name>
    <dbReference type="NCBI Taxonomy" id="183260"/>
    <lineage>
        <taxon>Eukaryota</taxon>
        <taxon>Viridiplantae</taxon>
        <taxon>Streptophyta</taxon>
        <taxon>Embryophyta</taxon>
        <taxon>Tracheophyta</taxon>
        <taxon>Spermatophyta</taxon>
        <taxon>Magnoliopsida</taxon>
        <taxon>eudicotyledons</taxon>
        <taxon>Gunneridae</taxon>
        <taxon>Pentapetalae</taxon>
        <taxon>rosids</taxon>
        <taxon>malvids</taxon>
        <taxon>Malvales</taxon>
        <taxon>Malvaceae</taxon>
        <taxon>Malvoideae</taxon>
        <taxon>Hibiscus</taxon>
    </lineage>
</organism>
<proteinExistence type="predicted"/>
<reference evidence="1 2" key="1">
    <citation type="journal article" date="2024" name="G3 (Bethesda)">
        <title>Genome assembly of Hibiscus sabdariffa L. provides insights into metabolisms of medicinal natural products.</title>
        <authorList>
            <person name="Kim T."/>
        </authorList>
    </citation>
    <scope>NUCLEOTIDE SEQUENCE [LARGE SCALE GENOMIC DNA]</scope>
    <source>
        <strain evidence="1">TK-2024</strain>
        <tissue evidence="1">Old leaves</tissue>
    </source>
</reference>
<evidence type="ECO:0000313" key="2">
    <source>
        <dbReference type="Proteomes" id="UP001396334"/>
    </source>
</evidence>
<accession>A0ABR2RBV2</accession>
<name>A0ABR2RBV2_9ROSI</name>